<evidence type="ECO:0000256" key="1">
    <source>
        <dbReference type="SAM" id="MobiDB-lite"/>
    </source>
</evidence>
<accession>A0ABX0GWQ3</accession>
<proteinExistence type="predicted"/>
<comment type="caution">
    <text evidence="3">The sequence shown here is derived from an EMBL/GenBank/DDBJ whole genome shotgun (WGS) entry which is preliminary data.</text>
</comment>
<dbReference type="RefSeq" id="WP_166283027.1">
    <property type="nucleotide sequence ID" value="NZ_JAANNP010000014.1"/>
</dbReference>
<protein>
    <submittedName>
        <fullName evidence="3">Uncharacterized protein</fullName>
    </submittedName>
</protein>
<name>A0ABX0GWQ3_9ACTN</name>
<feature type="compositionally biased region" description="Polar residues" evidence="1">
    <location>
        <begin position="206"/>
        <end position="215"/>
    </location>
</feature>
<organism evidence="3 4">
    <name type="scientific">Motilibacter deserti</name>
    <dbReference type="NCBI Taxonomy" id="2714956"/>
    <lineage>
        <taxon>Bacteria</taxon>
        <taxon>Bacillati</taxon>
        <taxon>Actinomycetota</taxon>
        <taxon>Actinomycetes</taxon>
        <taxon>Motilibacterales</taxon>
        <taxon>Motilibacteraceae</taxon>
        <taxon>Motilibacter</taxon>
    </lineage>
</organism>
<evidence type="ECO:0000313" key="4">
    <source>
        <dbReference type="Proteomes" id="UP000800981"/>
    </source>
</evidence>
<keyword evidence="2" id="KW-0812">Transmembrane</keyword>
<keyword evidence="4" id="KW-1185">Reference proteome</keyword>
<dbReference type="EMBL" id="JAANNP010000014">
    <property type="protein sequence ID" value="NHC14978.1"/>
    <property type="molecule type" value="Genomic_DNA"/>
</dbReference>
<evidence type="ECO:0000256" key="2">
    <source>
        <dbReference type="SAM" id="Phobius"/>
    </source>
</evidence>
<keyword evidence="2" id="KW-1133">Transmembrane helix</keyword>
<feature type="region of interest" description="Disordered" evidence="1">
    <location>
        <begin position="203"/>
        <end position="227"/>
    </location>
</feature>
<sequence>MPGPEHLDDLLERAFEAEAARVVRPAAAAGQIRARARRRSLGSVATASAAVLGMATVVAVAGAGREEAATPGTGASSVATPMTSLLGIPTTPDPLNYDPADMRVPAGRITQLAGGTVAYMSTAGLLCIQFEATSFGCGAPGHRPPSGYTRDGGPRVIVGQVPARAARVVVSTADGRKRDAAIFRVDGLTSWRVWALAVPVPEVQGDPSSSRSAVQQAEEALRQSRGTSVVAYDARGRRV</sequence>
<dbReference type="Proteomes" id="UP000800981">
    <property type="component" value="Unassembled WGS sequence"/>
</dbReference>
<gene>
    <name evidence="3" type="ORF">G9H71_14410</name>
</gene>
<keyword evidence="2" id="KW-0472">Membrane</keyword>
<reference evidence="3 4" key="1">
    <citation type="submission" date="2020-03" db="EMBL/GenBank/DDBJ databases">
        <title>Two novel Motilibacter sp.</title>
        <authorList>
            <person name="Liu S."/>
        </authorList>
    </citation>
    <scope>NUCLEOTIDE SEQUENCE [LARGE SCALE GENOMIC DNA]</scope>
    <source>
        <strain evidence="3 4">E257</strain>
    </source>
</reference>
<evidence type="ECO:0000313" key="3">
    <source>
        <dbReference type="EMBL" id="NHC14978.1"/>
    </source>
</evidence>
<feature type="transmembrane region" description="Helical" evidence="2">
    <location>
        <begin position="41"/>
        <end position="63"/>
    </location>
</feature>